<evidence type="ECO:0000313" key="2">
    <source>
        <dbReference type="Proteomes" id="UP000663848"/>
    </source>
</evidence>
<sequence>SSSTFDMDQAAFSGVVGLVDRLPAADKRRLAAFDSNTERYMFLSGHANSTELECLRKVRANSHLYEQAFMDHYGSGDNVCCKMG</sequence>
<dbReference type="EMBL" id="CAJOBR010017139">
    <property type="protein sequence ID" value="CAF4917776.1"/>
    <property type="molecule type" value="Genomic_DNA"/>
</dbReference>
<reference evidence="1" key="1">
    <citation type="submission" date="2021-02" db="EMBL/GenBank/DDBJ databases">
        <authorList>
            <person name="Nowell W R."/>
        </authorList>
    </citation>
    <scope>NUCLEOTIDE SEQUENCE</scope>
</reference>
<proteinExistence type="predicted"/>
<gene>
    <name evidence="1" type="ORF">QYT958_LOCUS31364</name>
</gene>
<protein>
    <submittedName>
        <fullName evidence="1">Uncharacterized protein</fullName>
    </submittedName>
</protein>
<dbReference type="AlphaFoldDB" id="A0A821VZW3"/>
<dbReference type="Proteomes" id="UP000663848">
    <property type="component" value="Unassembled WGS sequence"/>
</dbReference>
<accession>A0A821VZW3</accession>
<organism evidence="1 2">
    <name type="scientific">Rotaria socialis</name>
    <dbReference type="NCBI Taxonomy" id="392032"/>
    <lineage>
        <taxon>Eukaryota</taxon>
        <taxon>Metazoa</taxon>
        <taxon>Spiralia</taxon>
        <taxon>Gnathifera</taxon>
        <taxon>Rotifera</taxon>
        <taxon>Eurotatoria</taxon>
        <taxon>Bdelloidea</taxon>
        <taxon>Philodinida</taxon>
        <taxon>Philodinidae</taxon>
        <taxon>Rotaria</taxon>
    </lineage>
</organism>
<feature type="non-terminal residue" evidence="1">
    <location>
        <position position="1"/>
    </location>
</feature>
<evidence type="ECO:0000313" key="1">
    <source>
        <dbReference type="EMBL" id="CAF4917776.1"/>
    </source>
</evidence>
<name>A0A821VZW3_9BILA</name>
<comment type="caution">
    <text evidence="1">The sequence shown here is derived from an EMBL/GenBank/DDBJ whole genome shotgun (WGS) entry which is preliminary data.</text>
</comment>